<comment type="caution">
    <text evidence="6">The sequence shown here is derived from an EMBL/GenBank/DDBJ whole genome shotgun (WGS) entry which is preliminary data.</text>
</comment>
<dbReference type="GO" id="GO:0006508">
    <property type="term" value="P:proteolysis"/>
    <property type="evidence" value="ECO:0007669"/>
    <property type="project" value="UniProtKB-KW"/>
</dbReference>
<evidence type="ECO:0000259" key="5">
    <source>
        <dbReference type="PROSITE" id="PS50994"/>
    </source>
</evidence>
<name>A0AAD8KEP8_TARER</name>
<feature type="compositionally biased region" description="Polar residues" evidence="4">
    <location>
        <begin position="657"/>
        <end position="694"/>
    </location>
</feature>
<proteinExistence type="predicted"/>
<dbReference type="PROSITE" id="PS50994">
    <property type="entry name" value="INTEGRASE"/>
    <property type="match status" value="1"/>
</dbReference>
<accession>A0AAD8KEP8</accession>
<dbReference type="InterPro" id="IPR012337">
    <property type="entry name" value="RNaseH-like_sf"/>
</dbReference>
<dbReference type="Pfam" id="PF25597">
    <property type="entry name" value="SH3_retrovirus"/>
    <property type="match status" value="1"/>
</dbReference>
<dbReference type="Pfam" id="PF13976">
    <property type="entry name" value="gag_pre-integrs"/>
    <property type="match status" value="1"/>
</dbReference>
<dbReference type="PANTHER" id="PTHR42648">
    <property type="entry name" value="TRANSPOSASE, PUTATIVE-RELATED"/>
    <property type="match status" value="1"/>
</dbReference>
<dbReference type="InterPro" id="IPR001584">
    <property type="entry name" value="Integrase_cat-core"/>
</dbReference>
<dbReference type="SUPFAM" id="SSF53098">
    <property type="entry name" value="Ribonuclease H-like"/>
    <property type="match status" value="1"/>
</dbReference>
<dbReference type="InterPro" id="IPR013103">
    <property type="entry name" value="RVT_2"/>
</dbReference>
<dbReference type="GO" id="GO:0008233">
    <property type="term" value="F:peptidase activity"/>
    <property type="evidence" value="ECO:0007669"/>
    <property type="project" value="UniProtKB-KW"/>
</dbReference>
<gene>
    <name evidence="6" type="ORF">QVD17_29426</name>
</gene>
<dbReference type="Proteomes" id="UP001229421">
    <property type="component" value="Unassembled WGS sequence"/>
</dbReference>
<sequence length="924" mass="104043">MECIDRTVVKCSHCGMSKHTKNQCFKLVGFPKWWSVGHKKDNKEWRKAVAAVDNSKASTNDDDKQEIKEGSGGFGGTSSTGEESVGASVDDTGNRVEKLFSNPSFLNPQFFDSNILELLNNPIKKSSDFNSPFASERINTHPKEFDNFDTGQMFTNVKSPTTPNFVSKKTTNQNKIMRSTTKKKTLGSVGQVNMINTSENLDKSWIFDCGATDTMTFELSDIKTSSKPKLNHIKTANGGIVPVKGGGTIEISPTLKLSNCLYVPSLSHKLLSISHVTKELNCIALMYPTFCILQDVRTGSIIGRGIERQGLYYVEEVTQHSTVMLAHGTTNREAWLWHRRLGHPSTGYLHMLFPKLFPSNKPINCETCVLAKSHRHTYKPNNTRVNLPFSLIHSDVWGPAEVIGGQKFRYFVLFVDDCTRMTWIYFLKHKSEVFDKFTMFYNMIQTQFKTNIQTLRSDNGGEFINNHMKQFCQTKGIIHQTSCSHTPEQNGVAERKNRILLEITRALLIESHVPKSFWPEALATAVYLINRLPTKALDLKTPLQALSDFSELPPALTLEPRIFGCSVFVHIPKVDRNKLDPCAEKCVFVGYGVNQKGYRCYSPKRHHMYTTMNCDFLETEYFYSSQISGQGEKEDDDTLSWLTWGPFSEEANHSTENESLTSEQSNGPTINTTNQDPTNSTPEVSNSPSLTLEVNTPEPYENVQITEPCDNQNKITEPCDNQNIDISTNLEISKEQTVQEKQDEPIQTTEKYVLPPRANRGIPPKRYSPEKHTGSSRYPVASIAEGNLSKEAKAFSSSLYEEQIPNSVEQALKSKNWKDAMETEMGALMRNGTWEKCALPLGKKAVGCRWLFSIKHKPDGTIGRYKARLVAKGYSQTYGIDYSETFSPVAKMNTIRVLFSIAANKGWPLHQLDVTNAFLHGDLK</sequence>
<feature type="region of interest" description="Disordered" evidence="4">
    <location>
        <begin position="650"/>
        <end position="694"/>
    </location>
</feature>
<dbReference type="PANTHER" id="PTHR42648:SF22">
    <property type="entry name" value="REVERSE TRANSCRIPTASE TY1_COPIA-TYPE DOMAIN-CONTAINING PROTEIN"/>
    <property type="match status" value="1"/>
</dbReference>
<feature type="region of interest" description="Disordered" evidence="4">
    <location>
        <begin position="756"/>
        <end position="777"/>
    </location>
</feature>
<dbReference type="EMBL" id="JAUHHV010000007">
    <property type="protein sequence ID" value="KAK1419961.1"/>
    <property type="molecule type" value="Genomic_DNA"/>
</dbReference>
<dbReference type="InterPro" id="IPR057670">
    <property type="entry name" value="SH3_retrovirus"/>
</dbReference>
<keyword evidence="3" id="KW-0378">Hydrolase</keyword>
<dbReference type="Pfam" id="PF00665">
    <property type="entry name" value="rve"/>
    <property type="match status" value="1"/>
</dbReference>
<evidence type="ECO:0000256" key="2">
    <source>
        <dbReference type="ARBA" id="ARBA00022723"/>
    </source>
</evidence>
<evidence type="ECO:0000256" key="4">
    <source>
        <dbReference type="SAM" id="MobiDB-lite"/>
    </source>
</evidence>
<evidence type="ECO:0000313" key="7">
    <source>
        <dbReference type="Proteomes" id="UP001229421"/>
    </source>
</evidence>
<feature type="region of interest" description="Disordered" evidence="4">
    <location>
        <begin position="51"/>
        <end position="89"/>
    </location>
</feature>
<protein>
    <recommendedName>
        <fullName evidence="5">Integrase catalytic domain-containing protein</fullName>
    </recommendedName>
</protein>
<dbReference type="InterPro" id="IPR025724">
    <property type="entry name" value="GAG-pre-integrase_dom"/>
</dbReference>
<dbReference type="InterPro" id="IPR036397">
    <property type="entry name" value="RNaseH_sf"/>
</dbReference>
<organism evidence="6 7">
    <name type="scientific">Tagetes erecta</name>
    <name type="common">African marigold</name>
    <dbReference type="NCBI Taxonomy" id="13708"/>
    <lineage>
        <taxon>Eukaryota</taxon>
        <taxon>Viridiplantae</taxon>
        <taxon>Streptophyta</taxon>
        <taxon>Embryophyta</taxon>
        <taxon>Tracheophyta</taxon>
        <taxon>Spermatophyta</taxon>
        <taxon>Magnoliopsida</taxon>
        <taxon>eudicotyledons</taxon>
        <taxon>Gunneridae</taxon>
        <taxon>Pentapetalae</taxon>
        <taxon>asterids</taxon>
        <taxon>campanulids</taxon>
        <taxon>Asterales</taxon>
        <taxon>Asteraceae</taxon>
        <taxon>Asteroideae</taxon>
        <taxon>Heliantheae alliance</taxon>
        <taxon>Tageteae</taxon>
        <taxon>Tagetes</taxon>
    </lineage>
</organism>
<keyword evidence="1" id="KW-0645">Protease</keyword>
<feature type="compositionally biased region" description="Basic and acidic residues" evidence="4">
    <location>
        <begin position="59"/>
        <end position="69"/>
    </location>
</feature>
<dbReference type="AlphaFoldDB" id="A0AAD8KEP8"/>
<dbReference type="GO" id="GO:0046872">
    <property type="term" value="F:metal ion binding"/>
    <property type="evidence" value="ECO:0007669"/>
    <property type="project" value="UniProtKB-KW"/>
</dbReference>
<keyword evidence="2" id="KW-0479">Metal-binding</keyword>
<evidence type="ECO:0000256" key="1">
    <source>
        <dbReference type="ARBA" id="ARBA00022670"/>
    </source>
</evidence>
<dbReference type="GO" id="GO:0015074">
    <property type="term" value="P:DNA integration"/>
    <property type="evidence" value="ECO:0007669"/>
    <property type="project" value="InterPro"/>
</dbReference>
<dbReference type="Pfam" id="PF07727">
    <property type="entry name" value="RVT_2"/>
    <property type="match status" value="1"/>
</dbReference>
<evidence type="ECO:0000313" key="6">
    <source>
        <dbReference type="EMBL" id="KAK1419961.1"/>
    </source>
</evidence>
<dbReference type="Gene3D" id="3.30.420.10">
    <property type="entry name" value="Ribonuclease H-like superfamily/Ribonuclease H"/>
    <property type="match status" value="1"/>
</dbReference>
<evidence type="ECO:0000256" key="3">
    <source>
        <dbReference type="ARBA" id="ARBA00022801"/>
    </source>
</evidence>
<feature type="compositionally biased region" description="Low complexity" evidence="4">
    <location>
        <begin position="79"/>
        <end position="89"/>
    </location>
</feature>
<keyword evidence="7" id="KW-1185">Reference proteome</keyword>
<dbReference type="InterPro" id="IPR039537">
    <property type="entry name" value="Retrotran_Ty1/copia-like"/>
</dbReference>
<dbReference type="GO" id="GO:0003676">
    <property type="term" value="F:nucleic acid binding"/>
    <property type="evidence" value="ECO:0007669"/>
    <property type="project" value="InterPro"/>
</dbReference>
<dbReference type="Pfam" id="PF22936">
    <property type="entry name" value="Pol_BBD"/>
    <property type="match status" value="1"/>
</dbReference>
<dbReference type="InterPro" id="IPR054722">
    <property type="entry name" value="PolX-like_BBD"/>
</dbReference>
<feature type="domain" description="Integrase catalytic" evidence="5">
    <location>
        <begin position="384"/>
        <end position="550"/>
    </location>
</feature>
<reference evidence="6" key="1">
    <citation type="journal article" date="2023" name="bioRxiv">
        <title>Improved chromosome-level genome assembly for marigold (Tagetes erecta).</title>
        <authorList>
            <person name="Jiang F."/>
            <person name="Yuan L."/>
            <person name="Wang S."/>
            <person name="Wang H."/>
            <person name="Xu D."/>
            <person name="Wang A."/>
            <person name="Fan W."/>
        </authorList>
    </citation>
    <scope>NUCLEOTIDE SEQUENCE</scope>
    <source>
        <strain evidence="6">WSJ</strain>
        <tissue evidence="6">Leaf</tissue>
    </source>
</reference>